<evidence type="ECO:0000256" key="9">
    <source>
        <dbReference type="ARBA" id="ARBA00023033"/>
    </source>
</evidence>
<dbReference type="InterPro" id="IPR036396">
    <property type="entry name" value="Cyt_P450_sf"/>
</dbReference>
<dbReference type="EMBL" id="JXTC01000085">
    <property type="protein sequence ID" value="PON90269.1"/>
    <property type="molecule type" value="Genomic_DNA"/>
</dbReference>
<dbReference type="OrthoDB" id="1194232at2759"/>
<organism evidence="12 13">
    <name type="scientific">Trema orientale</name>
    <name type="common">Charcoal tree</name>
    <name type="synonym">Celtis orientalis</name>
    <dbReference type="NCBI Taxonomy" id="63057"/>
    <lineage>
        <taxon>Eukaryota</taxon>
        <taxon>Viridiplantae</taxon>
        <taxon>Streptophyta</taxon>
        <taxon>Embryophyta</taxon>
        <taxon>Tracheophyta</taxon>
        <taxon>Spermatophyta</taxon>
        <taxon>Magnoliopsida</taxon>
        <taxon>eudicotyledons</taxon>
        <taxon>Gunneridae</taxon>
        <taxon>Pentapetalae</taxon>
        <taxon>rosids</taxon>
        <taxon>fabids</taxon>
        <taxon>Rosales</taxon>
        <taxon>Cannabaceae</taxon>
        <taxon>Trema</taxon>
    </lineage>
</organism>
<gene>
    <name evidence="12" type="ORF">TorRG33x02_139190</name>
</gene>
<comment type="subcellular location">
    <subcellularLocation>
        <location evidence="1">Membrane</location>
    </subcellularLocation>
</comment>
<evidence type="ECO:0000256" key="6">
    <source>
        <dbReference type="ARBA" id="ARBA00022989"/>
    </source>
</evidence>
<name>A0A2P5EXK3_TREOI</name>
<feature type="non-terminal residue" evidence="12">
    <location>
        <position position="309"/>
    </location>
</feature>
<feature type="transmembrane region" description="Helical" evidence="11">
    <location>
        <begin position="6"/>
        <end position="26"/>
    </location>
</feature>
<accession>A0A2P5EXK3</accession>
<comment type="similarity">
    <text evidence="2">Belongs to the cytochrome P450 family.</text>
</comment>
<dbReference type="PANTHER" id="PTHR47955:SF9">
    <property type="entry name" value="PREMNASPIRODIENE OXYGENASE-LIKE"/>
    <property type="match status" value="1"/>
</dbReference>
<keyword evidence="4 11" id="KW-0812">Transmembrane</keyword>
<comment type="caution">
    <text evidence="12">The sequence shown here is derived from an EMBL/GenBank/DDBJ whole genome shotgun (WGS) entry which is preliminary data.</text>
</comment>
<dbReference type="GO" id="GO:0004497">
    <property type="term" value="F:monooxygenase activity"/>
    <property type="evidence" value="ECO:0007669"/>
    <property type="project" value="UniProtKB-KW"/>
</dbReference>
<evidence type="ECO:0000256" key="5">
    <source>
        <dbReference type="ARBA" id="ARBA00022723"/>
    </source>
</evidence>
<dbReference type="STRING" id="63057.A0A2P5EXK3"/>
<dbReference type="AlphaFoldDB" id="A0A2P5EXK3"/>
<dbReference type="InterPro" id="IPR001128">
    <property type="entry name" value="Cyt_P450"/>
</dbReference>
<reference evidence="13" key="1">
    <citation type="submission" date="2016-06" db="EMBL/GenBank/DDBJ databases">
        <title>Parallel loss of symbiosis genes in relatives of nitrogen-fixing non-legume Parasponia.</title>
        <authorList>
            <person name="Van Velzen R."/>
            <person name="Holmer R."/>
            <person name="Bu F."/>
            <person name="Rutten L."/>
            <person name="Van Zeijl A."/>
            <person name="Liu W."/>
            <person name="Santuari L."/>
            <person name="Cao Q."/>
            <person name="Sharma T."/>
            <person name="Shen D."/>
            <person name="Roswanjaya Y."/>
            <person name="Wardhani T."/>
            <person name="Kalhor M.S."/>
            <person name="Jansen J."/>
            <person name="Van den Hoogen J."/>
            <person name="Gungor B."/>
            <person name="Hartog M."/>
            <person name="Hontelez J."/>
            <person name="Verver J."/>
            <person name="Yang W.-C."/>
            <person name="Schijlen E."/>
            <person name="Repin R."/>
            <person name="Schilthuizen M."/>
            <person name="Schranz E."/>
            <person name="Heidstra R."/>
            <person name="Miyata K."/>
            <person name="Fedorova E."/>
            <person name="Kohlen W."/>
            <person name="Bisseling T."/>
            <person name="Smit S."/>
            <person name="Geurts R."/>
        </authorList>
    </citation>
    <scope>NUCLEOTIDE SEQUENCE [LARGE SCALE GENOMIC DNA]</scope>
    <source>
        <strain evidence="13">cv. RG33-2</strain>
    </source>
</reference>
<evidence type="ECO:0000313" key="13">
    <source>
        <dbReference type="Proteomes" id="UP000237000"/>
    </source>
</evidence>
<dbReference type="Pfam" id="PF00067">
    <property type="entry name" value="p450"/>
    <property type="match status" value="1"/>
</dbReference>
<keyword evidence="13" id="KW-1185">Reference proteome</keyword>
<keyword evidence="9" id="KW-0503">Monooxygenase</keyword>
<dbReference type="GO" id="GO:0020037">
    <property type="term" value="F:heme binding"/>
    <property type="evidence" value="ECO:0007669"/>
    <property type="project" value="InterPro"/>
</dbReference>
<evidence type="ECO:0000256" key="2">
    <source>
        <dbReference type="ARBA" id="ARBA00010617"/>
    </source>
</evidence>
<keyword evidence="10 11" id="KW-0472">Membrane</keyword>
<evidence type="ECO:0000256" key="1">
    <source>
        <dbReference type="ARBA" id="ARBA00004370"/>
    </source>
</evidence>
<keyword evidence="8" id="KW-0408">Iron</keyword>
<dbReference type="GO" id="GO:0005506">
    <property type="term" value="F:iron ion binding"/>
    <property type="evidence" value="ECO:0007669"/>
    <property type="project" value="InterPro"/>
</dbReference>
<dbReference type="InterPro" id="IPR002401">
    <property type="entry name" value="Cyt_P450_E_grp-I"/>
</dbReference>
<evidence type="ECO:0000256" key="7">
    <source>
        <dbReference type="ARBA" id="ARBA00023002"/>
    </source>
</evidence>
<dbReference type="InParanoid" id="A0A2P5EXK3"/>
<evidence type="ECO:0000256" key="4">
    <source>
        <dbReference type="ARBA" id="ARBA00022692"/>
    </source>
</evidence>
<dbReference type="Proteomes" id="UP000237000">
    <property type="component" value="Unassembled WGS sequence"/>
</dbReference>
<keyword evidence="3" id="KW-0349">Heme</keyword>
<keyword evidence="7" id="KW-0560">Oxidoreductase</keyword>
<keyword evidence="5" id="KW-0479">Metal-binding</keyword>
<proteinExistence type="inferred from homology"/>
<evidence type="ECO:0000256" key="10">
    <source>
        <dbReference type="ARBA" id="ARBA00023136"/>
    </source>
</evidence>
<dbReference type="GO" id="GO:0016020">
    <property type="term" value="C:membrane"/>
    <property type="evidence" value="ECO:0007669"/>
    <property type="project" value="UniProtKB-SubCell"/>
</dbReference>
<dbReference type="SUPFAM" id="SSF48264">
    <property type="entry name" value="Cytochrome P450"/>
    <property type="match status" value="1"/>
</dbReference>
<sequence length="309" mass="34769">MEPEYSLSLAIFLGIIFSLLIFWLHVRLRRSWSSVSNIINLPPGPRKLPIIGNLHNLLAGSLPHHTLRNLSQKYGPLMHLKLGQVSAVVVSSPKMAREVLKANDLAVSGRPELLAAKILTYNGSDIAFSPYGDYWRQMRKICILELLSLKRVKSFSCIREEEVSKLVESLRSSARSPVNLTEKIFTLTSIVIARAAFGSESEDHDAFLSMSKEAIRLAGGFELVDLFPSSKFLRVMSRTRAKLERIHKEKDRIMETIIQEHREKQKSIAKGGDIKAGEKLDLVDVLLQLQQSGTLEFPISNDNIKAVIW</sequence>
<dbReference type="Gene3D" id="1.10.630.10">
    <property type="entry name" value="Cytochrome P450"/>
    <property type="match status" value="1"/>
</dbReference>
<dbReference type="PANTHER" id="PTHR47955">
    <property type="entry name" value="CYTOCHROME P450 FAMILY 71 PROTEIN"/>
    <property type="match status" value="1"/>
</dbReference>
<dbReference type="PRINTS" id="PR00463">
    <property type="entry name" value="EP450I"/>
</dbReference>
<evidence type="ECO:0000256" key="8">
    <source>
        <dbReference type="ARBA" id="ARBA00023004"/>
    </source>
</evidence>
<evidence type="ECO:0000313" key="12">
    <source>
        <dbReference type="EMBL" id="PON90269.1"/>
    </source>
</evidence>
<keyword evidence="6 11" id="KW-1133">Transmembrane helix</keyword>
<protein>
    <submittedName>
        <fullName evidence="12">Cytochrome P450, E-class, group I</fullName>
    </submittedName>
</protein>
<evidence type="ECO:0000256" key="3">
    <source>
        <dbReference type="ARBA" id="ARBA00022617"/>
    </source>
</evidence>
<dbReference type="GO" id="GO:0016705">
    <property type="term" value="F:oxidoreductase activity, acting on paired donors, with incorporation or reduction of molecular oxygen"/>
    <property type="evidence" value="ECO:0007669"/>
    <property type="project" value="InterPro"/>
</dbReference>
<evidence type="ECO:0000256" key="11">
    <source>
        <dbReference type="SAM" id="Phobius"/>
    </source>
</evidence>